<feature type="compositionally biased region" description="Basic and acidic residues" evidence="1">
    <location>
        <begin position="779"/>
        <end position="814"/>
    </location>
</feature>
<dbReference type="AlphaFoldDB" id="A0A427XVQ4"/>
<gene>
    <name evidence="2" type="ORF">EHS25_005687</name>
</gene>
<reference evidence="2 3" key="1">
    <citation type="submission" date="2018-11" db="EMBL/GenBank/DDBJ databases">
        <title>Genome sequence of Saitozyma podzolica DSM 27192.</title>
        <authorList>
            <person name="Aliyu H."/>
            <person name="Gorte O."/>
            <person name="Ochsenreither K."/>
        </authorList>
    </citation>
    <scope>NUCLEOTIDE SEQUENCE [LARGE SCALE GENOMIC DNA]</scope>
    <source>
        <strain evidence="2 3">DSM 27192</strain>
    </source>
</reference>
<feature type="compositionally biased region" description="Basic and acidic residues" evidence="1">
    <location>
        <begin position="449"/>
        <end position="463"/>
    </location>
</feature>
<organism evidence="2 3">
    <name type="scientific">Saitozyma podzolica</name>
    <dbReference type="NCBI Taxonomy" id="1890683"/>
    <lineage>
        <taxon>Eukaryota</taxon>
        <taxon>Fungi</taxon>
        <taxon>Dikarya</taxon>
        <taxon>Basidiomycota</taxon>
        <taxon>Agaricomycotina</taxon>
        <taxon>Tremellomycetes</taxon>
        <taxon>Tremellales</taxon>
        <taxon>Trimorphomycetaceae</taxon>
        <taxon>Saitozyma</taxon>
    </lineage>
</organism>
<keyword evidence="3" id="KW-1185">Reference proteome</keyword>
<accession>A0A427XVQ4</accession>
<dbReference type="Proteomes" id="UP000279259">
    <property type="component" value="Unassembled WGS sequence"/>
</dbReference>
<feature type="region of interest" description="Disordered" evidence="1">
    <location>
        <begin position="327"/>
        <end position="366"/>
    </location>
</feature>
<feature type="region of interest" description="Disordered" evidence="1">
    <location>
        <begin position="212"/>
        <end position="250"/>
    </location>
</feature>
<feature type="compositionally biased region" description="Basic and acidic residues" evidence="1">
    <location>
        <begin position="682"/>
        <end position="698"/>
    </location>
</feature>
<comment type="caution">
    <text evidence="2">The sequence shown here is derived from an EMBL/GenBank/DDBJ whole genome shotgun (WGS) entry which is preliminary data.</text>
</comment>
<dbReference type="EMBL" id="RSCD01000025">
    <property type="protein sequence ID" value="RSH82978.1"/>
    <property type="molecule type" value="Genomic_DNA"/>
</dbReference>
<feature type="region of interest" description="Disordered" evidence="1">
    <location>
        <begin position="682"/>
        <end position="713"/>
    </location>
</feature>
<proteinExistence type="predicted"/>
<evidence type="ECO:0000313" key="2">
    <source>
        <dbReference type="EMBL" id="RSH82978.1"/>
    </source>
</evidence>
<name>A0A427XVQ4_9TREE</name>
<evidence type="ECO:0000313" key="3">
    <source>
        <dbReference type="Proteomes" id="UP000279259"/>
    </source>
</evidence>
<evidence type="ECO:0000256" key="1">
    <source>
        <dbReference type="SAM" id="MobiDB-lite"/>
    </source>
</evidence>
<feature type="compositionally biased region" description="Basic and acidic residues" evidence="1">
    <location>
        <begin position="229"/>
        <end position="239"/>
    </location>
</feature>
<sequence>MKKVFKRVERESPEAFRSHNHFILSVHESYCDMDKKLLGAREMSPPENDGLVHHEGNEGVEQAEVATAGVAVALDEVKSGACSAEMFHAETEVSGDTYAESPLTRSDDTDKVAGPPEASAVIPYGDDCKLIRPRLHKRKEKLRHSHVARLHPHDPSVRLQVDRLIRELRKEEQACPACRKERDFAVEEEMVRSECKAVERIVKARTEEFRLRAEDGATEDKEEEESQGEEGRPEKSRDGEEVEEAVGIRKQREEEDVRELGIYLLRQLLELMVRLEAEARQMLLDSMEKGVARTLLLADRNVQIRDIRVLTGGKATLLATWRGELGHKCHDDKSAPKGGRGQAPSVPQEDNAQQAGQQKGPDRSHSMISKVWSYRNTFSEILMVESILQTLEGAELNRFERWRRAGRAEEQGTVETISDGRAMKFYSTGLASLWLESAGSGPQQADGEPSEKQNADSPGHDRLPQYGSGPSLGLHHTTKRQPQRAERCLSMSLAGELSSVAARVQRANHIVELETSITSLRTQHTSLQSASSLSQQREAHLESRIRDLGSALFSDGLSGEVDGTRRAWSVISSSSTLTGPLGCEGGGKQPRTISGRDPLNTLAQAALPPEHAREGAMLPPLVSQWKRPSSRHSESDEKCKREALDAPLYAPTFGKSSSASNAGSHYDQAFESLHGRAHERVASRGYNRTREHSPRRIPVEPTTAGASSAGSSEPLVNLSWRHSRVASAPLPPLAPSSSLSSRFTPPERTAPSPRSIRIEDLISPMGPRPGVAALSGARAEGRAGERERNGNENDVEQERDQEREREGISDEAVLRRRGFGGRPGPRGRPRESAPAVVTQRLADSVVPDSPSPPTST</sequence>
<feature type="region of interest" description="Disordered" evidence="1">
    <location>
        <begin position="93"/>
        <end position="117"/>
    </location>
</feature>
<feature type="region of interest" description="Disordered" evidence="1">
    <location>
        <begin position="728"/>
        <end position="856"/>
    </location>
</feature>
<feature type="compositionally biased region" description="Polar residues" evidence="1">
    <location>
        <begin position="348"/>
        <end position="357"/>
    </location>
</feature>
<protein>
    <submittedName>
        <fullName evidence="2">Uncharacterized protein</fullName>
    </submittedName>
</protein>
<feature type="region of interest" description="Disordered" evidence="1">
    <location>
        <begin position="438"/>
        <end position="484"/>
    </location>
</feature>